<name>A0A133PW12_9BACT</name>
<dbReference type="EMBL" id="LRQG01000221">
    <property type="protein sequence ID" value="KXA33539.1"/>
    <property type="molecule type" value="Genomic_DNA"/>
</dbReference>
<dbReference type="RefSeq" id="WP_156439269.1">
    <property type="nucleotide sequence ID" value="NZ_KQ957320.1"/>
</dbReference>
<sequence length="48" mass="5501">MTDTTTGRHPTRHRSPDGVCFCIPHDRADDGKQMLDTEEATDHRHEII</sequence>
<evidence type="ECO:0000313" key="2">
    <source>
        <dbReference type="Proteomes" id="UP000070533"/>
    </source>
</evidence>
<dbReference type="Proteomes" id="UP000070533">
    <property type="component" value="Unassembled WGS sequence"/>
</dbReference>
<comment type="caution">
    <text evidence="1">The sequence shown here is derived from an EMBL/GenBank/DDBJ whole genome shotgun (WGS) entry which is preliminary data.</text>
</comment>
<accession>A0A133PW12</accession>
<keyword evidence="2" id="KW-1185">Reference proteome</keyword>
<dbReference type="PATRIC" id="fig|28128.5.peg.2483"/>
<reference evidence="2" key="1">
    <citation type="submission" date="2016-01" db="EMBL/GenBank/DDBJ databases">
        <authorList>
            <person name="Mitreva M."/>
            <person name="Pepin K.H."/>
            <person name="Mihindukulasuriya K.A."/>
            <person name="Fulton R."/>
            <person name="Fronick C."/>
            <person name="O'Laughlin M."/>
            <person name="Miner T."/>
            <person name="Herter B."/>
            <person name="Rosa B.A."/>
            <person name="Cordes M."/>
            <person name="Tomlinson C."/>
            <person name="Wollam A."/>
            <person name="Palsikar V.B."/>
            <person name="Mardis E.R."/>
            <person name="Wilson R.K."/>
        </authorList>
    </citation>
    <scope>NUCLEOTIDE SEQUENCE [LARGE SCALE GENOMIC DNA]</scope>
    <source>
        <strain evidence="2">MJR7716</strain>
    </source>
</reference>
<dbReference type="STRING" id="28128.HMPREF3226_02412"/>
<evidence type="ECO:0000313" key="1">
    <source>
        <dbReference type="EMBL" id="KXA33539.1"/>
    </source>
</evidence>
<gene>
    <name evidence="1" type="ORF">HMPREF3226_02412</name>
</gene>
<organism evidence="1 2">
    <name type="scientific">Prevotella corporis</name>
    <dbReference type="NCBI Taxonomy" id="28128"/>
    <lineage>
        <taxon>Bacteria</taxon>
        <taxon>Pseudomonadati</taxon>
        <taxon>Bacteroidota</taxon>
        <taxon>Bacteroidia</taxon>
        <taxon>Bacteroidales</taxon>
        <taxon>Prevotellaceae</taxon>
        <taxon>Prevotella</taxon>
    </lineage>
</organism>
<proteinExistence type="predicted"/>
<dbReference type="AlphaFoldDB" id="A0A133PW12"/>
<protein>
    <submittedName>
        <fullName evidence="1">Uncharacterized protein</fullName>
    </submittedName>
</protein>